<dbReference type="PROSITE" id="PS51318">
    <property type="entry name" value="TAT"/>
    <property type="match status" value="1"/>
</dbReference>
<keyword evidence="5 6" id="KW-0046">Antibiotic resistance</keyword>
<evidence type="ECO:0000313" key="10">
    <source>
        <dbReference type="EMBL" id="GAA2497592.1"/>
    </source>
</evidence>
<feature type="region of interest" description="Disordered" evidence="7">
    <location>
        <begin position="35"/>
        <end position="59"/>
    </location>
</feature>
<dbReference type="EMBL" id="BAAATA010000023">
    <property type="protein sequence ID" value="GAA2497592.1"/>
    <property type="molecule type" value="Genomic_DNA"/>
</dbReference>
<dbReference type="PRINTS" id="PR00118">
    <property type="entry name" value="BLACTAMASEA"/>
</dbReference>
<evidence type="ECO:0000256" key="6">
    <source>
        <dbReference type="RuleBase" id="RU361140"/>
    </source>
</evidence>
<dbReference type="NCBIfam" id="NF033103">
    <property type="entry name" value="bla_class_A"/>
    <property type="match status" value="1"/>
</dbReference>
<evidence type="ECO:0000256" key="1">
    <source>
        <dbReference type="ARBA" id="ARBA00009009"/>
    </source>
</evidence>
<evidence type="ECO:0000256" key="3">
    <source>
        <dbReference type="ARBA" id="ARBA00018879"/>
    </source>
</evidence>
<reference evidence="11" key="1">
    <citation type="journal article" date="2019" name="Int. J. Syst. Evol. Microbiol.">
        <title>The Global Catalogue of Microorganisms (GCM) 10K type strain sequencing project: providing services to taxonomists for standard genome sequencing and annotation.</title>
        <authorList>
            <consortium name="The Broad Institute Genomics Platform"/>
            <consortium name="The Broad Institute Genome Sequencing Center for Infectious Disease"/>
            <person name="Wu L."/>
            <person name="Ma J."/>
        </authorList>
    </citation>
    <scope>NUCLEOTIDE SEQUENCE [LARGE SCALE GENOMIC DNA]</scope>
    <source>
        <strain evidence="11">JCM 6307</strain>
    </source>
</reference>
<keyword evidence="11" id="KW-1185">Reference proteome</keyword>
<organism evidence="10 11">
    <name type="scientific">Streptomyces thermolineatus</name>
    <dbReference type="NCBI Taxonomy" id="44033"/>
    <lineage>
        <taxon>Bacteria</taxon>
        <taxon>Bacillati</taxon>
        <taxon>Actinomycetota</taxon>
        <taxon>Actinomycetes</taxon>
        <taxon>Kitasatosporales</taxon>
        <taxon>Streptomycetaceae</taxon>
        <taxon>Streptomyces</taxon>
    </lineage>
</organism>
<accession>A0ABP5ZM95</accession>
<dbReference type="EC" id="3.5.2.6" evidence="2 6"/>
<sequence>MTSRGSARPTRRTLLSAGAATALTGALVAAGTAAGTPSHAVPAGGGPGERGGNHGHDGRTAAQLRRLEVRHRARIGAFAHNLATGATVLHRAHDRFPLCSVFKPLAVAAVLRDLDRDGEVLAERIRYTDADVVVNSPITGTDEHLATGMTVGELCDAAVRHSDNTAGNLLLRRLGGPSAVTRFCRSTGDAVTRLDRWEPGLNSAEPWRVEDTTTPYAIARTYARLVVGDVLEPRDRERLTDWLLTNVTNKERFRAGLPEDWSVADKTGAGEYGTCNDVGVARTPEGVPVVLAVLTRKGEADAKADNPLVAETAALLAAAVA</sequence>
<comment type="caution">
    <text evidence="10">The sequence shown here is derived from an EMBL/GenBank/DDBJ whole genome shotgun (WGS) entry which is preliminary data.</text>
</comment>
<dbReference type="Pfam" id="PF13354">
    <property type="entry name" value="Beta-lactamase2"/>
    <property type="match status" value="1"/>
</dbReference>
<keyword evidence="4 6" id="KW-0378">Hydrolase</keyword>
<evidence type="ECO:0000256" key="8">
    <source>
        <dbReference type="SAM" id="SignalP"/>
    </source>
</evidence>
<evidence type="ECO:0000256" key="7">
    <source>
        <dbReference type="SAM" id="MobiDB-lite"/>
    </source>
</evidence>
<dbReference type="InterPro" id="IPR006311">
    <property type="entry name" value="TAT_signal"/>
</dbReference>
<evidence type="ECO:0000256" key="5">
    <source>
        <dbReference type="ARBA" id="ARBA00023251"/>
    </source>
</evidence>
<dbReference type="Proteomes" id="UP001501358">
    <property type="component" value="Unassembled WGS sequence"/>
</dbReference>
<dbReference type="PANTHER" id="PTHR35333:SF3">
    <property type="entry name" value="BETA-LACTAMASE-TYPE TRANSPEPTIDASE FOLD CONTAINING PROTEIN"/>
    <property type="match status" value="1"/>
</dbReference>
<evidence type="ECO:0000256" key="2">
    <source>
        <dbReference type="ARBA" id="ARBA00012865"/>
    </source>
</evidence>
<dbReference type="Gene3D" id="3.40.710.10">
    <property type="entry name" value="DD-peptidase/beta-lactamase superfamily"/>
    <property type="match status" value="1"/>
</dbReference>
<proteinExistence type="inferred from homology"/>
<evidence type="ECO:0000259" key="9">
    <source>
        <dbReference type="Pfam" id="PF13354"/>
    </source>
</evidence>
<dbReference type="InterPro" id="IPR012338">
    <property type="entry name" value="Beta-lactam/transpept-like"/>
</dbReference>
<evidence type="ECO:0000256" key="4">
    <source>
        <dbReference type="ARBA" id="ARBA00022801"/>
    </source>
</evidence>
<dbReference type="InterPro" id="IPR000871">
    <property type="entry name" value="Beta-lactam_class-A"/>
</dbReference>
<dbReference type="PANTHER" id="PTHR35333">
    <property type="entry name" value="BETA-LACTAMASE"/>
    <property type="match status" value="1"/>
</dbReference>
<evidence type="ECO:0000313" key="11">
    <source>
        <dbReference type="Proteomes" id="UP001501358"/>
    </source>
</evidence>
<protein>
    <recommendedName>
        <fullName evidence="3 6">Beta-lactamase</fullName>
        <ecNumber evidence="2 6">3.5.2.6</ecNumber>
    </recommendedName>
</protein>
<comment type="similarity">
    <text evidence="1 6">Belongs to the class-A beta-lactamase family.</text>
</comment>
<dbReference type="RefSeq" id="WP_344384357.1">
    <property type="nucleotide sequence ID" value="NZ_BAAATA010000023.1"/>
</dbReference>
<dbReference type="InterPro" id="IPR045155">
    <property type="entry name" value="Beta-lactam_cat"/>
</dbReference>
<feature type="domain" description="Beta-lactamase class A catalytic" evidence="9">
    <location>
        <begin position="77"/>
        <end position="295"/>
    </location>
</feature>
<feature type="signal peptide" evidence="8">
    <location>
        <begin position="1"/>
        <end position="29"/>
    </location>
</feature>
<gene>
    <name evidence="10" type="primary">blaBOR</name>
    <name evidence="10" type="ORF">GCM10010406_37630</name>
</gene>
<keyword evidence="8" id="KW-0732">Signal</keyword>
<comment type="catalytic activity">
    <reaction evidence="6">
        <text>a beta-lactam + H2O = a substituted beta-amino acid</text>
        <dbReference type="Rhea" id="RHEA:20401"/>
        <dbReference type="ChEBI" id="CHEBI:15377"/>
        <dbReference type="ChEBI" id="CHEBI:35627"/>
        <dbReference type="ChEBI" id="CHEBI:140347"/>
        <dbReference type="EC" id="3.5.2.6"/>
    </reaction>
</comment>
<dbReference type="SUPFAM" id="SSF56601">
    <property type="entry name" value="beta-lactamase/transpeptidase-like"/>
    <property type="match status" value="1"/>
</dbReference>
<feature type="chain" id="PRO_5045352339" description="Beta-lactamase" evidence="8">
    <location>
        <begin position="30"/>
        <end position="321"/>
    </location>
</feature>
<dbReference type="PROSITE" id="PS00146">
    <property type="entry name" value="BETA_LACTAMASE_A"/>
    <property type="match status" value="1"/>
</dbReference>
<dbReference type="InterPro" id="IPR023650">
    <property type="entry name" value="Beta-lactam_class-A_AS"/>
</dbReference>
<name>A0ABP5ZM95_9ACTN</name>